<gene>
    <name evidence="2" type="ORF">S06H3_45744</name>
</gene>
<comment type="caution">
    <text evidence="2">The sequence shown here is derived from an EMBL/GenBank/DDBJ whole genome shotgun (WGS) entry which is preliminary data.</text>
</comment>
<dbReference type="EMBL" id="BARV01028600">
    <property type="protein sequence ID" value="GAI35428.1"/>
    <property type="molecule type" value="Genomic_DNA"/>
</dbReference>
<sequence>MNDGKALGGTWKILNHVFPAKAENKPDYDRFFQKNPDKSKKRCITDKAQA</sequence>
<accession>X1MVX5</accession>
<proteinExistence type="predicted"/>
<organism evidence="2">
    <name type="scientific">marine sediment metagenome</name>
    <dbReference type="NCBI Taxonomy" id="412755"/>
    <lineage>
        <taxon>unclassified sequences</taxon>
        <taxon>metagenomes</taxon>
        <taxon>ecological metagenomes</taxon>
    </lineage>
</organism>
<evidence type="ECO:0000313" key="2">
    <source>
        <dbReference type="EMBL" id="GAI35428.1"/>
    </source>
</evidence>
<dbReference type="AlphaFoldDB" id="X1MVX5"/>
<feature type="region of interest" description="Disordered" evidence="1">
    <location>
        <begin position="27"/>
        <end position="50"/>
    </location>
</feature>
<protein>
    <submittedName>
        <fullName evidence="2">Uncharacterized protein</fullName>
    </submittedName>
</protein>
<reference evidence="2" key="1">
    <citation type="journal article" date="2014" name="Front. Microbiol.">
        <title>High frequency of phylogenetically diverse reductive dehalogenase-homologous genes in deep subseafloor sedimentary metagenomes.</title>
        <authorList>
            <person name="Kawai M."/>
            <person name="Futagami T."/>
            <person name="Toyoda A."/>
            <person name="Takaki Y."/>
            <person name="Nishi S."/>
            <person name="Hori S."/>
            <person name="Arai W."/>
            <person name="Tsubouchi T."/>
            <person name="Morono Y."/>
            <person name="Uchiyama I."/>
            <person name="Ito T."/>
            <person name="Fujiyama A."/>
            <person name="Inagaki F."/>
            <person name="Takami H."/>
        </authorList>
    </citation>
    <scope>NUCLEOTIDE SEQUENCE</scope>
    <source>
        <strain evidence="2">Expedition CK06-06</strain>
    </source>
</reference>
<evidence type="ECO:0000256" key="1">
    <source>
        <dbReference type="SAM" id="MobiDB-lite"/>
    </source>
</evidence>
<name>X1MVX5_9ZZZZ</name>